<feature type="compositionally biased region" description="Basic and acidic residues" evidence="6">
    <location>
        <begin position="296"/>
        <end position="307"/>
    </location>
</feature>
<feature type="domain" description="Rhodopsin" evidence="8">
    <location>
        <begin position="28"/>
        <end position="265"/>
    </location>
</feature>
<evidence type="ECO:0000256" key="7">
    <source>
        <dbReference type="SAM" id="Phobius"/>
    </source>
</evidence>
<evidence type="ECO:0000256" key="5">
    <source>
        <dbReference type="ARBA" id="ARBA00038359"/>
    </source>
</evidence>
<comment type="similarity">
    <text evidence="5">Belongs to the SAT4 family.</text>
</comment>
<feature type="compositionally biased region" description="Basic and acidic residues" evidence="6">
    <location>
        <begin position="278"/>
        <end position="288"/>
    </location>
</feature>
<feature type="region of interest" description="Disordered" evidence="6">
    <location>
        <begin position="367"/>
        <end position="388"/>
    </location>
</feature>
<evidence type="ECO:0000313" key="9">
    <source>
        <dbReference type="EMBL" id="KAF7191835.1"/>
    </source>
</evidence>
<keyword evidence="2 7" id="KW-0812">Transmembrane</keyword>
<dbReference type="PANTHER" id="PTHR33048:SF47">
    <property type="entry name" value="INTEGRAL MEMBRANE PROTEIN-RELATED"/>
    <property type="match status" value="1"/>
</dbReference>
<evidence type="ECO:0000256" key="4">
    <source>
        <dbReference type="ARBA" id="ARBA00023136"/>
    </source>
</evidence>
<proteinExistence type="inferred from homology"/>
<feature type="compositionally biased region" description="Basic residues" evidence="6">
    <location>
        <begin position="311"/>
        <end position="322"/>
    </location>
</feature>
<dbReference type="AlphaFoldDB" id="A0A8H6RHC3"/>
<accession>A0A8H6RHC3</accession>
<feature type="region of interest" description="Disordered" evidence="6">
    <location>
        <begin position="275"/>
        <end position="322"/>
    </location>
</feature>
<evidence type="ECO:0000313" key="10">
    <source>
        <dbReference type="Proteomes" id="UP000660729"/>
    </source>
</evidence>
<feature type="transmembrane region" description="Helical" evidence="7">
    <location>
        <begin position="12"/>
        <end position="32"/>
    </location>
</feature>
<dbReference type="EMBL" id="JABCIY010000155">
    <property type="protein sequence ID" value="KAF7191835.1"/>
    <property type="molecule type" value="Genomic_DNA"/>
</dbReference>
<dbReference type="InterPro" id="IPR052337">
    <property type="entry name" value="SAT4-like"/>
</dbReference>
<dbReference type="Proteomes" id="UP000660729">
    <property type="component" value="Unassembled WGS sequence"/>
</dbReference>
<evidence type="ECO:0000256" key="1">
    <source>
        <dbReference type="ARBA" id="ARBA00004141"/>
    </source>
</evidence>
<gene>
    <name evidence="9" type="ORF">HII31_06880</name>
</gene>
<dbReference type="GO" id="GO:0016020">
    <property type="term" value="C:membrane"/>
    <property type="evidence" value="ECO:0007669"/>
    <property type="project" value="UniProtKB-SubCell"/>
</dbReference>
<feature type="transmembrane region" description="Helical" evidence="7">
    <location>
        <begin position="165"/>
        <end position="190"/>
    </location>
</feature>
<comment type="subcellular location">
    <subcellularLocation>
        <location evidence="1">Membrane</location>
        <topology evidence="1">Multi-pass membrane protein</topology>
    </subcellularLocation>
</comment>
<organism evidence="9 10">
    <name type="scientific">Pseudocercospora fuligena</name>
    <dbReference type="NCBI Taxonomy" id="685502"/>
    <lineage>
        <taxon>Eukaryota</taxon>
        <taxon>Fungi</taxon>
        <taxon>Dikarya</taxon>
        <taxon>Ascomycota</taxon>
        <taxon>Pezizomycotina</taxon>
        <taxon>Dothideomycetes</taxon>
        <taxon>Dothideomycetidae</taxon>
        <taxon>Mycosphaerellales</taxon>
        <taxon>Mycosphaerellaceae</taxon>
        <taxon>Pseudocercospora</taxon>
    </lineage>
</organism>
<keyword evidence="10" id="KW-1185">Reference proteome</keyword>
<evidence type="ECO:0000256" key="6">
    <source>
        <dbReference type="SAM" id="MobiDB-lite"/>
    </source>
</evidence>
<dbReference type="OrthoDB" id="444631at2759"/>
<feature type="transmembrane region" description="Helical" evidence="7">
    <location>
        <begin position="44"/>
        <end position="67"/>
    </location>
</feature>
<keyword evidence="3 7" id="KW-1133">Transmembrane helix</keyword>
<dbReference type="Pfam" id="PF20684">
    <property type="entry name" value="Fung_rhodopsin"/>
    <property type="match status" value="1"/>
</dbReference>
<comment type="caution">
    <text evidence="9">The sequence shown here is derived from an EMBL/GenBank/DDBJ whole genome shotgun (WGS) entry which is preliminary data.</text>
</comment>
<feature type="transmembrane region" description="Helical" evidence="7">
    <location>
        <begin position="123"/>
        <end position="145"/>
    </location>
</feature>
<sequence length="388" mass="43212">MVSGHASPEATLAVVFTSTFIAAICVLLRLWTRLGIVRQPGMDDLLVSLSIIFTSTFSMCVAVQVHYGLGKHQDSLSAHNELYLLKWFWASIWNYYLGLGLAKLSMVVQCMRIFGHIPKFRRAAWILGTVIAVFTTWTFFVSVFLCGPISKFWYPNGPGTCLNRLPLWFFNSSFNVATDIATAILPLPVVKCLNLPRKQRRALMAVFGLGGAICTVSCIRFYALYAVATSSDPSWDNPQAALYANLEATVGIIASCLPTLKGLVTKFFPNLFSSTRSGTHERSEEIELSKSGTKASIHDSKNHDRDWNPLPKKKPQKRGSIFMRKHGPGRVKVTQTEIEGGSPSGEESITPKDGEIKVTTIVEQVEGRREWHDSKEDLMPVKPYDTFK</sequence>
<evidence type="ECO:0000256" key="2">
    <source>
        <dbReference type="ARBA" id="ARBA00022692"/>
    </source>
</evidence>
<keyword evidence="4 7" id="KW-0472">Membrane</keyword>
<protein>
    <submittedName>
        <fullName evidence="9">Satratoxin biosynthesis SC1 cluster protein 4</fullName>
    </submittedName>
</protein>
<feature type="transmembrane region" description="Helical" evidence="7">
    <location>
        <begin position="202"/>
        <end position="228"/>
    </location>
</feature>
<feature type="transmembrane region" description="Helical" evidence="7">
    <location>
        <begin position="87"/>
        <end position="111"/>
    </location>
</feature>
<evidence type="ECO:0000256" key="3">
    <source>
        <dbReference type="ARBA" id="ARBA00022989"/>
    </source>
</evidence>
<dbReference type="InterPro" id="IPR049326">
    <property type="entry name" value="Rhodopsin_dom_fungi"/>
</dbReference>
<evidence type="ECO:0000259" key="8">
    <source>
        <dbReference type="Pfam" id="PF20684"/>
    </source>
</evidence>
<dbReference type="PANTHER" id="PTHR33048">
    <property type="entry name" value="PTH11-LIKE INTEGRAL MEMBRANE PROTEIN (AFU_ORTHOLOGUE AFUA_5G11245)"/>
    <property type="match status" value="1"/>
</dbReference>
<name>A0A8H6RHC3_9PEZI</name>
<reference evidence="9" key="1">
    <citation type="submission" date="2020-04" db="EMBL/GenBank/DDBJ databases">
        <title>Draft genome resource of the tomato pathogen Pseudocercospora fuligena.</title>
        <authorList>
            <person name="Zaccaron A."/>
        </authorList>
    </citation>
    <scope>NUCLEOTIDE SEQUENCE</scope>
    <source>
        <strain evidence="9">PF001</strain>
    </source>
</reference>